<gene>
    <name evidence="2" type="ORF">RCOM_2147190</name>
</gene>
<proteinExistence type="predicted"/>
<keyword evidence="3" id="KW-1185">Reference proteome</keyword>
<protein>
    <submittedName>
        <fullName evidence="2">Uncharacterized protein</fullName>
    </submittedName>
</protein>
<evidence type="ECO:0000313" key="2">
    <source>
        <dbReference type="EMBL" id="EEF23013.1"/>
    </source>
</evidence>
<sequence>MKTSKSREGQGQGRSGGWSGWVHQIEWELQGGYARGTSVSPVRRKGWVRCRRKVKTRVGPERGSMGKDGGPRGKVQGWGWVRRVVRGGQPN</sequence>
<dbReference type="AlphaFoldDB" id="B9TMA1"/>
<dbReference type="InParanoid" id="B9TMA1"/>
<evidence type="ECO:0000256" key="1">
    <source>
        <dbReference type="SAM" id="MobiDB-lite"/>
    </source>
</evidence>
<organism evidence="2 3">
    <name type="scientific">Ricinus communis</name>
    <name type="common">Castor bean</name>
    <dbReference type="NCBI Taxonomy" id="3988"/>
    <lineage>
        <taxon>Eukaryota</taxon>
        <taxon>Viridiplantae</taxon>
        <taxon>Streptophyta</taxon>
        <taxon>Embryophyta</taxon>
        <taxon>Tracheophyta</taxon>
        <taxon>Spermatophyta</taxon>
        <taxon>Magnoliopsida</taxon>
        <taxon>eudicotyledons</taxon>
        <taxon>Gunneridae</taxon>
        <taxon>Pentapetalae</taxon>
        <taxon>rosids</taxon>
        <taxon>fabids</taxon>
        <taxon>Malpighiales</taxon>
        <taxon>Euphorbiaceae</taxon>
        <taxon>Acalyphoideae</taxon>
        <taxon>Acalypheae</taxon>
        <taxon>Ricinus</taxon>
    </lineage>
</organism>
<reference evidence="3" key="1">
    <citation type="journal article" date="2010" name="Nat. Biotechnol.">
        <title>Draft genome sequence of the oilseed species Ricinus communis.</title>
        <authorList>
            <person name="Chan A.P."/>
            <person name="Crabtree J."/>
            <person name="Zhao Q."/>
            <person name="Lorenzi H."/>
            <person name="Orvis J."/>
            <person name="Puiu D."/>
            <person name="Melake-Berhan A."/>
            <person name="Jones K.M."/>
            <person name="Redman J."/>
            <person name="Chen G."/>
            <person name="Cahoon E.B."/>
            <person name="Gedil M."/>
            <person name="Stanke M."/>
            <person name="Haas B.J."/>
            <person name="Wortman J.R."/>
            <person name="Fraser-Liggett C.M."/>
            <person name="Ravel J."/>
            <person name="Rabinowicz P.D."/>
        </authorList>
    </citation>
    <scope>NUCLEOTIDE SEQUENCE [LARGE SCALE GENOMIC DNA]</scope>
    <source>
        <strain evidence="3">cv. Hale</strain>
    </source>
</reference>
<feature type="region of interest" description="Disordered" evidence="1">
    <location>
        <begin position="57"/>
        <end position="78"/>
    </location>
</feature>
<dbReference type="EMBL" id="EQ988528">
    <property type="protein sequence ID" value="EEF23013.1"/>
    <property type="molecule type" value="Genomic_DNA"/>
</dbReference>
<accession>B9TMA1</accession>
<dbReference type="Proteomes" id="UP000008311">
    <property type="component" value="Unassembled WGS sequence"/>
</dbReference>
<evidence type="ECO:0000313" key="3">
    <source>
        <dbReference type="Proteomes" id="UP000008311"/>
    </source>
</evidence>
<name>B9TMA1_RICCO</name>